<sequence length="142" mass="15233">MASKEEITQFLRNVFPQAPIEVEAAAPMSAIVRFKVTEKSLRPGGSVSGPVLMTLADTALYVAILATIGIVPMAVTTNLNINFLRMPKAEKDVVGECKMIKVGKTLAIGEVFIYSDGEEAPVAHATGTYSIPPNRDLKTANR</sequence>
<organism evidence="4 5">
    <name type="scientific">Limnobacter litoralis</name>
    <dbReference type="NCBI Taxonomy" id="481366"/>
    <lineage>
        <taxon>Bacteria</taxon>
        <taxon>Pseudomonadati</taxon>
        <taxon>Pseudomonadota</taxon>
        <taxon>Betaproteobacteria</taxon>
        <taxon>Burkholderiales</taxon>
        <taxon>Burkholderiaceae</taxon>
        <taxon>Limnobacter</taxon>
    </lineage>
</organism>
<keyword evidence="2" id="KW-0812">Transmembrane</keyword>
<dbReference type="PANTHER" id="PTHR43240:SF10">
    <property type="entry name" value="BLL4964 PROTEIN"/>
    <property type="match status" value="1"/>
</dbReference>
<dbReference type="InterPro" id="IPR006683">
    <property type="entry name" value="Thioestr_dom"/>
</dbReference>
<dbReference type="Proteomes" id="UP001156664">
    <property type="component" value="Unassembled WGS sequence"/>
</dbReference>
<keyword evidence="1" id="KW-0378">Hydrolase</keyword>
<dbReference type="SUPFAM" id="SSF54637">
    <property type="entry name" value="Thioesterase/thiol ester dehydrase-isomerase"/>
    <property type="match status" value="1"/>
</dbReference>
<name>A0ABQ5YTB7_9BURK</name>
<evidence type="ECO:0000313" key="5">
    <source>
        <dbReference type="Proteomes" id="UP001156664"/>
    </source>
</evidence>
<evidence type="ECO:0000256" key="2">
    <source>
        <dbReference type="SAM" id="Phobius"/>
    </source>
</evidence>
<dbReference type="EMBL" id="BSOJ01000012">
    <property type="protein sequence ID" value="GLR26173.1"/>
    <property type="molecule type" value="Genomic_DNA"/>
</dbReference>
<keyword evidence="2" id="KW-0472">Membrane</keyword>
<protein>
    <recommendedName>
        <fullName evidence="3">Thioesterase domain-containing protein</fullName>
    </recommendedName>
</protein>
<dbReference type="CDD" id="cd03443">
    <property type="entry name" value="PaaI_thioesterase"/>
    <property type="match status" value="1"/>
</dbReference>
<proteinExistence type="predicted"/>
<feature type="transmembrane region" description="Helical" evidence="2">
    <location>
        <begin position="59"/>
        <end position="81"/>
    </location>
</feature>
<dbReference type="InterPro" id="IPR029069">
    <property type="entry name" value="HotDog_dom_sf"/>
</dbReference>
<evidence type="ECO:0000259" key="3">
    <source>
        <dbReference type="Pfam" id="PF03061"/>
    </source>
</evidence>
<keyword evidence="5" id="KW-1185">Reference proteome</keyword>
<reference evidence="5" key="1">
    <citation type="journal article" date="2019" name="Int. J. Syst. Evol. Microbiol.">
        <title>The Global Catalogue of Microorganisms (GCM) 10K type strain sequencing project: providing services to taxonomists for standard genome sequencing and annotation.</title>
        <authorList>
            <consortium name="The Broad Institute Genomics Platform"/>
            <consortium name="The Broad Institute Genome Sequencing Center for Infectious Disease"/>
            <person name="Wu L."/>
            <person name="Ma J."/>
        </authorList>
    </citation>
    <scope>NUCLEOTIDE SEQUENCE [LARGE SCALE GENOMIC DNA]</scope>
    <source>
        <strain evidence="5">NBRC 105857</strain>
    </source>
</reference>
<keyword evidence="2" id="KW-1133">Transmembrane helix</keyword>
<feature type="domain" description="Thioesterase" evidence="3">
    <location>
        <begin position="44"/>
        <end position="119"/>
    </location>
</feature>
<dbReference type="PANTHER" id="PTHR43240">
    <property type="entry name" value="1,4-DIHYDROXY-2-NAPHTHOYL-COA THIOESTERASE 1"/>
    <property type="match status" value="1"/>
</dbReference>
<dbReference type="NCBIfam" id="TIGR00369">
    <property type="entry name" value="unchar_dom_1"/>
    <property type="match status" value="1"/>
</dbReference>
<gene>
    <name evidence="4" type="ORF">GCM10007875_12610</name>
</gene>
<evidence type="ECO:0000313" key="4">
    <source>
        <dbReference type="EMBL" id="GLR26173.1"/>
    </source>
</evidence>
<evidence type="ECO:0000256" key="1">
    <source>
        <dbReference type="ARBA" id="ARBA00022801"/>
    </source>
</evidence>
<dbReference type="RefSeq" id="WP_284280658.1">
    <property type="nucleotide sequence ID" value="NZ_BSOJ01000012.1"/>
</dbReference>
<comment type="caution">
    <text evidence="4">The sequence shown here is derived from an EMBL/GenBank/DDBJ whole genome shotgun (WGS) entry which is preliminary data.</text>
</comment>
<dbReference type="Pfam" id="PF03061">
    <property type="entry name" value="4HBT"/>
    <property type="match status" value="1"/>
</dbReference>
<accession>A0ABQ5YTB7</accession>
<dbReference type="InterPro" id="IPR003736">
    <property type="entry name" value="PAAI_dom"/>
</dbReference>
<dbReference type="Gene3D" id="3.10.129.10">
    <property type="entry name" value="Hotdog Thioesterase"/>
    <property type="match status" value="1"/>
</dbReference>